<protein>
    <recommendedName>
        <fullName evidence="4">Choice-of-anchor E domain-containing protein</fullName>
    </recommendedName>
</protein>
<organism evidence="2 3">
    <name type="scientific">Moorena producens PAL-8-15-08-1</name>
    <dbReference type="NCBI Taxonomy" id="1458985"/>
    <lineage>
        <taxon>Bacteria</taxon>
        <taxon>Bacillati</taxon>
        <taxon>Cyanobacteriota</taxon>
        <taxon>Cyanophyceae</taxon>
        <taxon>Coleofasciculales</taxon>
        <taxon>Coleofasciculaceae</taxon>
        <taxon>Moorena</taxon>
    </lineage>
</organism>
<accession>A0A1D8TYS2</accession>
<dbReference type="EMBL" id="CP017599">
    <property type="protein sequence ID" value="AOX02724.1"/>
    <property type="molecule type" value="Genomic_DNA"/>
</dbReference>
<dbReference type="InterPro" id="IPR013424">
    <property type="entry name" value="Ice-binding_C"/>
</dbReference>
<dbReference type="RefSeq" id="WP_070395125.1">
    <property type="nucleotide sequence ID" value="NZ_CP017599.1"/>
</dbReference>
<evidence type="ECO:0000256" key="1">
    <source>
        <dbReference type="SAM" id="SignalP"/>
    </source>
</evidence>
<feature type="chain" id="PRO_5009438910" description="Choice-of-anchor E domain-containing protein" evidence="1">
    <location>
        <begin position="25"/>
        <end position="235"/>
    </location>
</feature>
<proteinExistence type="predicted"/>
<evidence type="ECO:0008006" key="4">
    <source>
        <dbReference type="Google" id="ProtNLM"/>
    </source>
</evidence>
<dbReference type="NCBIfam" id="TIGR02595">
    <property type="entry name" value="PEP_CTERM"/>
    <property type="match status" value="1"/>
</dbReference>
<evidence type="ECO:0000313" key="3">
    <source>
        <dbReference type="Proteomes" id="UP000177870"/>
    </source>
</evidence>
<name>A0A1D8TYS2_9CYAN</name>
<dbReference type="AlphaFoldDB" id="A0A1D8TYS2"/>
<feature type="signal peptide" evidence="1">
    <location>
        <begin position="1"/>
        <end position="24"/>
    </location>
</feature>
<sequence>MKTKYLICVATVSALTSIVATTTAAKSATIVQSASVPLMPTNITDEPLTPVINPFDTSLGTLDAVTIEFNGLMSGDARSESLDAKPATLTWNLEGLFTLVGANNTTLFTQTARVRDSAVVAAYDGTLDFQGESAVSFIGLTGNVSGEKTFTNGSVFNAFGGTEPVDFFFSAETISIVTGTANILNAIATKALGDVQVTYDYTPSEPESVPEPATPLGLGLVAGLKLLWQRKAEDC</sequence>
<dbReference type="Proteomes" id="UP000177870">
    <property type="component" value="Chromosome"/>
</dbReference>
<gene>
    <name evidence="2" type="ORF">BJP34_27705</name>
</gene>
<dbReference type="OrthoDB" id="484171at2"/>
<dbReference type="NCBIfam" id="NF033208">
    <property type="entry name" value="choice_anch_E"/>
    <property type="match status" value="1"/>
</dbReference>
<reference evidence="3" key="1">
    <citation type="submission" date="2016-10" db="EMBL/GenBank/DDBJ databases">
        <title>Comparative genomics uncovers the prolific and rare metabolic potential of the cyanobacterial genus Moorea.</title>
        <authorList>
            <person name="Leao T."/>
            <person name="Castelao G."/>
            <person name="Korobeynikov A."/>
            <person name="Monroe E.A."/>
            <person name="Podell S."/>
            <person name="Glukhov E."/>
            <person name="Allen E."/>
            <person name="Gerwick W.H."/>
            <person name="Gerwick L."/>
        </authorList>
    </citation>
    <scope>NUCLEOTIDE SEQUENCE [LARGE SCALE GENOMIC DNA]</scope>
    <source>
        <strain evidence="3">PAL-8-15-08-1</strain>
    </source>
</reference>
<keyword evidence="1" id="KW-0732">Signal</keyword>
<evidence type="ECO:0000313" key="2">
    <source>
        <dbReference type="EMBL" id="AOX02724.1"/>
    </source>
</evidence>
<dbReference type="KEGG" id="mpro:BJP34_27705"/>